<evidence type="ECO:0000256" key="1">
    <source>
        <dbReference type="SAM" id="MobiDB-lite"/>
    </source>
</evidence>
<organism evidence="3 4">
    <name type="scientific">Symbiochloris irregularis</name>
    <dbReference type="NCBI Taxonomy" id="706552"/>
    <lineage>
        <taxon>Eukaryota</taxon>
        <taxon>Viridiplantae</taxon>
        <taxon>Chlorophyta</taxon>
        <taxon>core chlorophytes</taxon>
        <taxon>Trebouxiophyceae</taxon>
        <taxon>Trebouxiales</taxon>
        <taxon>Trebouxiaceae</taxon>
        <taxon>Symbiochloris</taxon>
    </lineage>
</organism>
<evidence type="ECO:0000313" key="4">
    <source>
        <dbReference type="Proteomes" id="UP001465755"/>
    </source>
</evidence>
<gene>
    <name evidence="3" type="ORF">WJX73_005218</name>
</gene>
<dbReference type="Proteomes" id="UP001465755">
    <property type="component" value="Unassembled WGS sequence"/>
</dbReference>
<sequence length="404" mass="45210">MAFYGIHSGHRQDEAGRVPCQPGPGQRPCEVALASRVCEVTRKSEASSTLSIASIADWKAMAVNGKAYVPVADEEGPRSEPEPEPGPGLEPAPESKPEPEYVPPPRWAKWNISDPPTGAELDSFEAALTVNSSNWEAVVEAIANAKGQIMRDGQTCIAFHRSMHASQRALKPGQYRDTFRMAWYCKYWWALKLVQAGYDAVFLDNDCVVISNPWQKVDANKYDLEGLSDFVRGHGIPSPQELLSRPQDCMYKHRRNVSELSGPQNQRLDFEGEDFDKGAAWVMVPCMSTGLWFAHPTRAAALFLDSVIKYLWIQPDEWDQAAVQEVLVAHLLNLNDQAPRLRFRLLPHADYTNLGPYQHELENRRTNEAIIAHPCCVGGGKRPALSEVCHQEQIRACRSHRDAD</sequence>
<dbReference type="InterPro" id="IPR005069">
    <property type="entry name" value="Nucl-diP-sugar_transferase"/>
</dbReference>
<keyword evidence="4" id="KW-1185">Reference proteome</keyword>
<name>A0AAW1NUF8_9CHLO</name>
<feature type="region of interest" description="Disordered" evidence="1">
    <location>
        <begin position="71"/>
        <end position="109"/>
    </location>
</feature>
<proteinExistence type="predicted"/>
<evidence type="ECO:0000313" key="3">
    <source>
        <dbReference type="EMBL" id="KAK9794068.1"/>
    </source>
</evidence>
<protein>
    <recommendedName>
        <fullName evidence="2">Nucleotide-diphospho-sugar transferase domain-containing protein</fullName>
    </recommendedName>
</protein>
<evidence type="ECO:0000259" key="2">
    <source>
        <dbReference type="Pfam" id="PF03407"/>
    </source>
</evidence>
<dbReference type="Pfam" id="PF03407">
    <property type="entry name" value="Nucleotid_trans"/>
    <property type="match status" value="1"/>
</dbReference>
<feature type="domain" description="Nucleotide-diphospho-sugar transferase" evidence="2">
    <location>
        <begin position="175"/>
        <end position="379"/>
    </location>
</feature>
<comment type="caution">
    <text evidence="3">The sequence shown here is derived from an EMBL/GenBank/DDBJ whole genome shotgun (WGS) entry which is preliminary data.</text>
</comment>
<dbReference type="EMBL" id="JALJOQ010000142">
    <property type="protein sequence ID" value="KAK9794068.1"/>
    <property type="molecule type" value="Genomic_DNA"/>
</dbReference>
<dbReference type="AlphaFoldDB" id="A0AAW1NUF8"/>
<accession>A0AAW1NUF8</accession>
<feature type="region of interest" description="Disordered" evidence="1">
    <location>
        <begin position="1"/>
        <end position="26"/>
    </location>
</feature>
<reference evidence="3 4" key="1">
    <citation type="journal article" date="2024" name="Nat. Commun.">
        <title>Phylogenomics reveals the evolutionary origins of lichenization in chlorophyte algae.</title>
        <authorList>
            <person name="Puginier C."/>
            <person name="Libourel C."/>
            <person name="Otte J."/>
            <person name="Skaloud P."/>
            <person name="Haon M."/>
            <person name="Grisel S."/>
            <person name="Petersen M."/>
            <person name="Berrin J.G."/>
            <person name="Delaux P.M."/>
            <person name="Dal Grande F."/>
            <person name="Keller J."/>
        </authorList>
    </citation>
    <scope>NUCLEOTIDE SEQUENCE [LARGE SCALE GENOMIC DNA]</scope>
    <source>
        <strain evidence="3 4">SAG 2036</strain>
    </source>
</reference>